<name>A0ABU0LTI2_9HYPH</name>
<evidence type="ECO:0000256" key="1">
    <source>
        <dbReference type="SAM" id="SignalP"/>
    </source>
</evidence>
<proteinExistence type="predicted"/>
<protein>
    <submittedName>
        <fullName evidence="2">Uncharacterized protein</fullName>
    </submittedName>
</protein>
<evidence type="ECO:0000313" key="2">
    <source>
        <dbReference type="EMBL" id="MDQ0511979.1"/>
    </source>
</evidence>
<keyword evidence="3" id="KW-1185">Reference proteome</keyword>
<evidence type="ECO:0000313" key="3">
    <source>
        <dbReference type="Proteomes" id="UP001235094"/>
    </source>
</evidence>
<comment type="caution">
    <text evidence="2">The sequence shown here is derived from an EMBL/GenBank/DDBJ whole genome shotgun (WGS) entry which is preliminary data.</text>
</comment>
<accession>A0ABU0LTI2</accession>
<dbReference type="RefSeq" id="WP_306890665.1">
    <property type="nucleotide sequence ID" value="NZ_JAUSVR010000009.1"/>
</dbReference>
<feature type="signal peptide" evidence="1">
    <location>
        <begin position="1"/>
        <end position="27"/>
    </location>
</feature>
<dbReference type="EMBL" id="JAUSVR010000009">
    <property type="protein sequence ID" value="MDQ0511979.1"/>
    <property type="molecule type" value="Genomic_DNA"/>
</dbReference>
<organism evidence="2 3">
    <name type="scientific">Ancylobacter amanitiformis</name>
    <dbReference type="NCBI Taxonomy" id="217069"/>
    <lineage>
        <taxon>Bacteria</taxon>
        <taxon>Pseudomonadati</taxon>
        <taxon>Pseudomonadota</taxon>
        <taxon>Alphaproteobacteria</taxon>
        <taxon>Hyphomicrobiales</taxon>
        <taxon>Xanthobacteraceae</taxon>
        <taxon>Ancylobacter</taxon>
    </lineage>
</organism>
<sequence length="242" mass="26096">MNISRLAIRAVTLLGGAGLFLSAPAGAQETSPAPAAKAPAVIRNARYCEILPISLTTEGLKAAVYNTLGFDDCPADKWKAITEGDLRRRFDVLKIVMNGPRFFLMDKIAAFDATKAGEVISVGGITMAKRAEVSLSVRQATEPAFTEQTIDRDTSYQFDAGKPVFQLTAPDGAVYVMQSYAQIVDPALTYDDLATLGPRLKLPAGWSYATRTPDADLMLVAHGKAIVIQDNLKNTYQKVVPN</sequence>
<reference evidence="2 3" key="1">
    <citation type="submission" date="2023-07" db="EMBL/GenBank/DDBJ databases">
        <title>Genomic Encyclopedia of Type Strains, Phase IV (KMG-IV): sequencing the most valuable type-strain genomes for metagenomic binning, comparative biology and taxonomic classification.</title>
        <authorList>
            <person name="Goeker M."/>
        </authorList>
    </citation>
    <scope>NUCLEOTIDE SEQUENCE [LARGE SCALE GENOMIC DNA]</scope>
    <source>
        <strain evidence="2 3">DSM 15561</strain>
    </source>
</reference>
<keyword evidence="1" id="KW-0732">Signal</keyword>
<dbReference type="Proteomes" id="UP001235094">
    <property type="component" value="Unassembled WGS sequence"/>
</dbReference>
<feature type="chain" id="PRO_5046038655" evidence="1">
    <location>
        <begin position="28"/>
        <end position="242"/>
    </location>
</feature>
<gene>
    <name evidence="2" type="ORF">QOZ99_002879</name>
</gene>